<evidence type="ECO:0000259" key="16">
    <source>
        <dbReference type="SMART" id="SM00013"/>
    </source>
</evidence>
<dbReference type="SMART" id="SM00369">
    <property type="entry name" value="LRR_TYP"/>
    <property type="match status" value="4"/>
</dbReference>
<evidence type="ECO:0000256" key="8">
    <source>
        <dbReference type="ARBA" id="ARBA00022989"/>
    </source>
</evidence>
<dbReference type="OMA" id="WSQLPWP"/>
<evidence type="ECO:0000313" key="19">
    <source>
        <dbReference type="Proteomes" id="UP000008672"/>
    </source>
</evidence>
<dbReference type="InterPro" id="IPR000483">
    <property type="entry name" value="Cys-rich_flank_reg_C"/>
</dbReference>
<dbReference type="InterPro" id="IPR032675">
    <property type="entry name" value="LRR_dom_sf"/>
</dbReference>
<feature type="transmembrane region" description="Helical" evidence="14">
    <location>
        <begin position="243"/>
        <end position="266"/>
    </location>
</feature>
<keyword evidence="3" id="KW-1003">Cell membrane</keyword>
<dbReference type="PANTHER" id="PTHR46473">
    <property type="entry name" value="GH08155P"/>
    <property type="match status" value="1"/>
</dbReference>
<dbReference type="eggNOG" id="KOG0619">
    <property type="taxonomic scope" value="Eukaryota"/>
</dbReference>
<dbReference type="STRING" id="7897.ENSLACP00000003687"/>
<dbReference type="PROSITE" id="PS51450">
    <property type="entry name" value="LRR"/>
    <property type="match status" value="1"/>
</dbReference>
<dbReference type="FunFam" id="3.80.10.10:FF:000015">
    <property type="entry name" value="Leucine rich repeat containing 38"/>
    <property type="match status" value="1"/>
</dbReference>
<dbReference type="Pfam" id="PF13855">
    <property type="entry name" value="LRR_8"/>
    <property type="match status" value="2"/>
</dbReference>
<dbReference type="GO" id="GO:0099104">
    <property type="term" value="F:potassium channel activator activity"/>
    <property type="evidence" value="ECO:0007669"/>
    <property type="project" value="TreeGrafter"/>
</dbReference>
<keyword evidence="6 15" id="KW-0732">Signal</keyword>
<dbReference type="EMBL" id="AFYH01217423">
    <property type="status" value="NOT_ANNOTATED_CDS"/>
    <property type="molecule type" value="Genomic_DNA"/>
</dbReference>
<dbReference type="Ensembl" id="ENSLACT00000003720.1">
    <property type="protein sequence ID" value="ENSLACP00000003687.1"/>
    <property type="gene ID" value="ENSLACG00000003281.1"/>
</dbReference>
<evidence type="ECO:0000256" key="3">
    <source>
        <dbReference type="ARBA" id="ARBA00022475"/>
    </source>
</evidence>
<evidence type="ECO:0000256" key="2">
    <source>
        <dbReference type="ARBA" id="ARBA00022448"/>
    </source>
</evidence>
<dbReference type="Proteomes" id="UP000008672">
    <property type="component" value="Unassembled WGS sequence"/>
</dbReference>
<evidence type="ECO:0000256" key="11">
    <source>
        <dbReference type="ARBA" id="ARBA00023157"/>
    </source>
</evidence>
<dbReference type="PANTHER" id="PTHR46473:SF5">
    <property type="entry name" value="LEUCINE-RICH REPEAT-CONTAINING PROTEIN 55"/>
    <property type="match status" value="1"/>
</dbReference>
<keyword evidence="10 14" id="KW-0472">Membrane</keyword>
<evidence type="ECO:0000313" key="18">
    <source>
        <dbReference type="Ensembl" id="ENSLACP00000003687.1"/>
    </source>
</evidence>
<feature type="chain" id="PRO_5003579808" evidence="15">
    <location>
        <begin position="23"/>
        <end position="283"/>
    </location>
</feature>
<dbReference type="FunCoup" id="H3A216">
    <property type="interactions" value="66"/>
</dbReference>
<sequence>SMVIMSLKVMALMVVALPVVSSCPVLCTCWEQVVDCSGKRLFSVPPDLPLDTTNLSLAHNSLTDIPPGYLACYVELQILDLRNNSLVDLPDGLLLTLKKLVFLDLSHNNLTRVTATMLQPAHSLIRVNLSNNPNLKQILPKAFQGFSQLEELDLSSSGLSFLSHKTLEGLPALASLQLGGNPWICGCTMEPLLKWLRNSIQRCMADSIEAECTSPPEVKGVSLFSLTEESFQACRFSLSLDDYLFIAFVGFVVSIASVATNFLLGVTANCCHRWSKASEDEEI</sequence>
<dbReference type="GeneTree" id="ENSGT00940000161412"/>
<feature type="signal peptide" evidence="15">
    <location>
        <begin position="1"/>
        <end position="22"/>
    </location>
</feature>
<evidence type="ECO:0000256" key="10">
    <source>
        <dbReference type="ARBA" id="ARBA00023136"/>
    </source>
</evidence>
<evidence type="ECO:0000256" key="12">
    <source>
        <dbReference type="ARBA" id="ARBA00023303"/>
    </source>
</evidence>
<reference evidence="18" key="3">
    <citation type="submission" date="2025-09" db="UniProtKB">
        <authorList>
            <consortium name="Ensembl"/>
        </authorList>
    </citation>
    <scope>IDENTIFICATION</scope>
</reference>
<evidence type="ECO:0000259" key="17">
    <source>
        <dbReference type="SMART" id="SM00082"/>
    </source>
</evidence>
<evidence type="ECO:0000256" key="1">
    <source>
        <dbReference type="ARBA" id="ARBA00004162"/>
    </source>
</evidence>
<name>H3A216_LATCH</name>
<organism evidence="18 19">
    <name type="scientific">Latimeria chalumnae</name>
    <name type="common">Coelacanth</name>
    <dbReference type="NCBI Taxonomy" id="7897"/>
    <lineage>
        <taxon>Eukaryota</taxon>
        <taxon>Metazoa</taxon>
        <taxon>Chordata</taxon>
        <taxon>Craniata</taxon>
        <taxon>Vertebrata</taxon>
        <taxon>Euteleostomi</taxon>
        <taxon>Coelacanthiformes</taxon>
        <taxon>Coelacanthidae</taxon>
        <taxon>Latimeria</taxon>
    </lineage>
</organism>
<evidence type="ECO:0000256" key="4">
    <source>
        <dbReference type="ARBA" id="ARBA00022614"/>
    </source>
</evidence>
<dbReference type="GO" id="GO:0044325">
    <property type="term" value="F:transmembrane transporter binding"/>
    <property type="evidence" value="ECO:0007669"/>
    <property type="project" value="TreeGrafter"/>
</dbReference>
<dbReference type="InterPro" id="IPR001611">
    <property type="entry name" value="Leu-rich_rpt"/>
</dbReference>
<dbReference type="InterPro" id="IPR003591">
    <property type="entry name" value="Leu-rich_rpt_typical-subtyp"/>
</dbReference>
<dbReference type="HOGENOM" id="CLU_000288_18_10_1"/>
<keyword evidence="8 14" id="KW-1133">Transmembrane helix</keyword>
<evidence type="ECO:0000256" key="13">
    <source>
        <dbReference type="ARBA" id="ARBA00038736"/>
    </source>
</evidence>
<dbReference type="GO" id="GO:0008076">
    <property type="term" value="C:voltage-gated potassium channel complex"/>
    <property type="evidence" value="ECO:0007669"/>
    <property type="project" value="TreeGrafter"/>
</dbReference>
<dbReference type="SMART" id="SM00013">
    <property type="entry name" value="LRRNT"/>
    <property type="match status" value="1"/>
</dbReference>
<proteinExistence type="predicted"/>
<accession>H3A216</accession>
<dbReference type="Gene3D" id="3.80.10.10">
    <property type="entry name" value="Ribonuclease Inhibitor"/>
    <property type="match status" value="2"/>
</dbReference>
<evidence type="ECO:0000256" key="15">
    <source>
        <dbReference type="SAM" id="SignalP"/>
    </source>
</evidence>
<keyword evidence="12" id="KW-0407">Ion channel</keyword>
<keyword evidence="11" id="KW-1015">Disulfide bond</keyword>
<dbReference type="SMART" id="SM00082">
    <property type="entry name" value="LRRCT"/>
    <property type="match status" value="1"/>
</dbReference>
<keyword evidence="4" id="KW-0433">Leucine-rich repeat</keyword>
<keyword evidence="7" id="KW-0677">Repeat</keyword>
<dbReference type="AlphaFoldDB" id="H3A216"/>
<keyword evidence="19" id="KW-1185">Reference proteome</keyword>
<comment type="subunit">
    <text evidence="13">Interacts with KCNMA1.</text>
</comment>
<reference evidence="19" key="1">
    <citation type="submission" date="2011-08" db="EMBL/GenBank/DDBJ databases">
        <title>The draft genome of Latimeria chalumnae.</title>
        <authorList>
            <person name="Di Palma F."/>
            <person name="Alfoldi J."/>
            <person name="Johnson J."/>
            <person name="Berlin A."/>
            <person name="Gnerre S."/>
            <person name="Jaffe D."/>
            <person name="MacCallum I."/>
            <person name="Young S."/>
            <person name="Walker B.J."/>
            <person name="Lander E."/>
            <person name="Lindblad-Toh K."/>
        </authorList>
    </citation>
    <scope>NUCLEOTIDE SEQUENCE [LARGE SCALE GENOMIC DNA]</scope>
    <source>
        <strain evidence="19">Wild caught</strain>
    </source>
</reference>
<evidence type="ECO:0000256" key="9">
    <source>
        <dbReference type="ARBA" id="ARBA00023065"/>
    </source>
</evidence>
<feature type="domain" description="LRRNT" evidence="16">
    <location>
        <begin position="22"/>
        <end position="54"/>
    </location>
</feature>
<keyword evidence="2" id="KW-0813">Transport</keyword>
<reference evidence="18" key="2">
    <citation type="submission" date="2025-08" db="UniProtKB">
        <authorList>
            <consortium name="Ensembl"/>
        </authorList>
    </citation>
    <scope>IDENTIFICATION</scope>
</reference>
<dbReference type="SUPFAM" id="SSF52058">
    <property type="entry name" value="L domain-like"/>
    <property type="match status" value="1"/>
</dbReference>
<comment type="subcellular location">
    <subcellularLocation>
        <location evidence="1">Cell membrane</location>
        <topology evidence="1">Single-pass membrane protein</topology>
    </subcellularLocation>
</comment>
<gene>
    <name evidence="18" type="primary">LRRC55</name>
</gene>
<evidence type="ECO:0000256" key="5">
    <source>
        <dbReference type="ARBA" id="ARBA00022692"/>
    </source>
</evidence>
<dbReference type="InParanoid" id="H3A216"/>
<evidence type="ECO:0000256" key="7">
    <source>
        <dbReference type="ARBA" id="ARBA00022737"/>
    </source>
</evidence>
<dbReference type="InterPro" id="IPR051432">
    <property type="entry name" value="KCNMA1_auxiliary"/>
</dbReference>
<feature type="domain" description="LRRCT" evidence="17">
    <location>
        <begin position="181"/>
        <end position="235"/>
    </location>
</feature>
<dbReference type="GO" id="GO:0005249">
    <property type="term" value="F:voltage-gated potassium channel activity"/>
    <property type="evidence" value="ECO:0007669"/>
    <property type="project" value="TreeGrafter"/>
</dbReference>
<dbReference type="InterPro" id="IPR000372">
    <property type="entry name" value="LRRNT"/>
</dbReference>
<keyword evidence="5 14" id="KW-0812">Transmembrane</keyword>
<keyword evidence="9" id="KW-0406">Ion transport</keyword>
<evidence type="ECO:0000256" key="6">
    <source>
        <dbReference type="ARBA" id="ARBA00022729"/>
    </source>
</evidence>
<evidence type="ECO:0000256" key="14">
    <source>
        <dbReference type="SAM" id="Phobius"/>
    </source>
</evidence>
<protein>
    <submittedName>
        <fullName evidence="18">Leucine rich repeat containing 55</fullName>
    </submittedName>
</protein>